<dbReference type="SMART" id="SM00028">
    <property type="entry name" value="TPR"/>
    <property type="match status" value="2"/>
</dbReference>
<accession>A0A163JN34</accession>
<feature type="compositionally biased region" description="Low complexity" evidence="1">
    <location>
        <begin position="398"/>
        <end position="407"/>
    </location>
</feature>
<dbReference type="GO" id="GO:0072318">
    <property type="term" value="P:clathrin coat disassembly"/>
    <property type="evidence" value="ECO:0007669"/>
    <property type="project" value="TreeGrafter"/>
</dbReference>
<dbReference type="InParanoid" id="A0A163JN34"/>
<dbReference type="Gene3D" id="1.25.40.10">
    <property type="entry name" value="Tetratricopeptide repeat domain"/>
    <property type="match status" value="1"/>
</dbReference>
<feature type="region of interest" description="Disordered" evidence="1">
    <location>
        <begin position="676"/>
        <end position="702"/>
    </location>
</feature>
<dbReference type="STRING" id="4829.A0A163JN34"/>
<dbReference type="AlphaFoldDB" id="A0A163JN34"/>
<dbReference type="SUPFAM" id="SSF48452">
    <property type="entry name" value="TPR-like"/>
    <property type="match status" value="1"/>
</dbReference>
<protein>
    <recommendedName>
        <fullName evidence="2">UBA domain-containing protein</fullName>
    </recommendedName>
</protein>
<name>A0A163JN34_ABSGL</name>
<dbReference type="Gene3D" id="1.10.8.10">
    <property type="entry name" value="DNA helicase RuvA subunit, C-terminal domain"/>
    <property type="match status" value="1"/>
</dbReference>
<feature type="region of interest" description="Disordered" evidence="1">
    <location>
        <begin position="390"/>
        <end position="528"/>
    </location>
</feature>
<feature type="compositionally biased region" description="Basic and acidic residues" evidence="1">
    <location>
        <begin position="232"/>
        <end position="242"/>
    </location>
</feature>
<gene>
    <name evidence="3" type="primary">ABSGL_07844.1 scaffold 9181</name>
</gene>
<feature type="compositionally biased region" description="Pro residues" evidence="1">
    <location>
        <begin position="512"/>
        <end position="524"/>
    </location>
</feature>
<organism evidence="3">
    <name type="scientific">Absidia glauca</name>
    <name type="common">Pin mould</name>
    <dbReference type="NCBI Taxonomy" id="4829"/>
    <lineage>
        <taxon>Eukaryota</taxon>
        <taxon>Fungi</taxon>
        <taxon>Fungi incertae sedis</taxon>
        <taxon>Mucoromycota</taxon>
        <taxon>Mucoromycotina</taxon>
        <taxon>Mucoromycetes</taxon>
        <taxon>Mucorales</taxon>
        <taxon>Cunninghamellaceae</taxon>
        <taxon>Absidia</taxon>
    </lineage>
</organism>
<feature type="domain" description="UBA" evidence="2">
    <location>
        <begin position="279"/>
        <end position="320"/>
    </location>
</feature>
<feature type="region of interest" description="Disordered" evidence="1">
    <location>
        <begin position="1"/>
        <end position="157"/>
    </location>
</feature>
<dbReference type="GO" id="GO:0031982">
    <property type="term" value="C:vesicle"/>
    <property type="evidence" value="ECO:0007669"/>
    <property type="project" value="TreeGrafter"/>
</dbReference>
<dbReference type="PROSITE" id="PS50030">
    <property type="entry name" value="UBA"/>
    <property type="match status" value="1"/>
</dbReference>
<feature type="compositionally biased region" description="Polar residues" evidence="1">
    <location>
        <begin position="128"/>
        <end position="137"/>
    </location>
</feature>
<dbReference type="SUPFAM" id="SSF46565">
    <property type="entry name" value="Chaperone J-domain"/>
    <property type="match status" value="1"/>
</dbReference>
<feature type="compositionally biased region" description="Low complexity" evidence="1">
    <location>
        <begin position="54"/>
        <end position="65"/>
    </location>
</feature>
<dbReference type="Gene3D" id="1.10.287.110">
    <property type="entry name" value="DnaJ domain"/>
    <property type="match status" value="1"/>
</dbReference>
<dbReference type="InterPro" id="IPR009060">
    <property type="entry name" value="UBA-like_sf"/>
</dbReference>
<dbReference type="GO" id="GO:0005737">
    <property type="term" value="C:cytoplasm"/>
    <property type="evidence" value="ECO:0007669"/>
    <property type="project" value="TreeGrafter"/>
</dbReference>
<dbReference type="InterPro" id="IPR011990">
    <property type="entry name" value="TPR-like_helical_dom_sf"/>
</dbReference>
<evidence type="ECO:0000259" key="2">
    <source>
        <dbReference type="PROSITE" id="PS50030"/>
    </source>
</evidence>
<feature type="compositionally biased region" description="Polar residues" evidence="1">
    <location>
        <begin position="683"/>
        <end position="699"/>
    </location>
</feature>
<dbReference type="GO" id="GO:0030276">
    <property type="term" value="F:clathrin binding"/>
    <property type="evidence" value="ECO:0007669"/>
    <property type="project" value="TreeGrafter"/>
</dbReference>
<feature type="region of interest" description="Disordered" evidence="1">
    <location>
        <begin position="321"/>
        <end position="363"/>
    </location>
</feature>
<evidence type="ECO:0000313" key="3">
    <source>
        <dbReference type="EMBL" id="SAM02081.1"/>
    </source>
</evidence>
<dbReference type="InterPro" id="IPR015940">
    <property type="entry name" value="UBA"/>
</dbReference>
<feature type="compositionally biased region" description="Basic and acidic residues" evidence="1">
    <location>
        <begin position="445"/>
        <end position="464"/>
    </location>
</feature>
<dbReference type="FunFam" id="1.10.287.110:FF:000002">
    <property type="entry name" value="putative tyrosine-protein phosphatase auxilin isoform X2"/>
    <property type="match status" value="1"/>
</dbReference>
<reference evidence="3" key="1">
    <citation type="submission" date="2016-04" db="EMBL/GenBank/DDBJ databases">
        <authorList>
            <person name="Evans L.H."/>
            <person name="Alamgir A."/>
            <person name="Owens N."/>
            <person name="Weber N.D."/>
            <person name="Virtaneva K."/>
            <person name="Barbian K."/>
            <person name="Babar A."/>
            <person name="Rosenke K."/>
        </authorList>
    </citation>
    <scope>NUCLEOTIDE SEQUENCE [LARGE SCALE GENOMIC DNA]</scope>
    <source>
        <strain evidence="3">CBS 101.48</strain>
    </source>
</reference>
<dbReference type="Pfam" id="PF00627">
    <property type="entry name" value="UBA"/>
    <property type="match status" value="1"/>
</dbReference>
<feature type="compositionally biased region" description="Polar residues" evidence="1">
    <location>
        <begin position="340"/>
        <end position="358"/>
    </location>
</feature>
<dbReference type="InterPro" id="IPR036869">
    <property type="entry name" value="J_dom_sf"/>
</dbReference>
<dbReference type="OMA" id="TILWPEC"/>
<dbReference type="GO" id="GO:0072583">
    <property type="term" value="P:clathrin-dependent endocytosis"/>
    <property type="evidence" value="ECO:0007669"/>
    <property type="project" value="TreeGrafter"/>
</dbReference>
<feature type="compositionally biased region" description="Polar residues" evidence="1">
    <location>
        <begin position="11"/>
        <end position="26"/>
    </location>
</feature>
<feature type="compositionally biased region" description="Low complexity" evidence="1">
    <location>
        <begin position="72"/>
        <end position="102"/>
    </location>
</feature>
<dbReference type="PANTHER" id="PTHR23172:SF19">
    <property type="entry name" value="J DOMAIN-CONTAINING PROTEIN"/>
    <property type="match status" value="1"/>
</dbReference>
<feature type="compositionally biased region" description="Low complexity" evidence="1">
    <location>
        <begin position="260"/>
        <end position="277"/>
    </location>
</feature>
<proteinExistence type="predicted"/>
<feature type="compositionally biased region" description="Low complexity" evidence="1">
    <location>
        <begin position="501"/>
        <end position="511"/>
    </location>
</feature>
<sequence length="821" mass="90306">MDDLLDLDWSNKPSSSPQHSQATPSRVSAGPKDAFADLLSFGSSSSSPPPSLNQQRFQQQQQQQQKYHQPITASPMSRYSSTSSSTSSPAAPSQTPSAAVPLAPSPLLPKNTPRTNTLDDLLDPFGKTKQTSTSNVPLNALRTGGGGAKGQDHADTHNPWNFDLLTPNNATAGSTQNAHPDSSTIVDPFDMDALMNASNVTTATATTTATGFMDGDNDEDNPLGLLAEPVKKPHSFEDDSTGRHSPPPPRSPPNNARKVTSSPRPSSISSGTTTATTHQHHDALLAQLVDMGFGVEESQVALEESGNVDLQSAIDIIVQQTEAMRRQQQQQQQRPKDESSTSTPDNVDSPTSETSFQQQKERLVSQASELGGLFYKNASLLVRSGKQKISKVMEDYQHQQQQHQQQQPGRPKWMTEQGVDDLDDGAQNGSLEKFVDSDDEDDEAENQRMMEHMEQERRHVEALRQKQHKERQQRQKPVFKSRLIQDDDDDTYVSPSRRRQQPASRPATPKRAPTPPPPPPPPTRPIIEASPTTLASATTHRQKGNELYKLGQFADAEAEYTLAIDTLPTGHDHLILLGNNRALARLKTGHYKQCIEDCDQVLALTATLQQGTTVQSQGGVDIVGRDHTIKALHRKSEALEHLEKYQQALDTYHVLVQWEGTANRKVNQAMARCRQILQPPPQKKSTATPIPRSTTTQGDSKAVSAMRAQAAQQEADDAERLAKTDQVNLQLAKWKQGKEANLRALLATLDTVLWADAKWTSIQISELIQPKKCKINYLKAIGKVHPDKLPSSVTVEQRMIASGVFSTLNEAWDSFKAENNL</sequence>
<feature type="region of interest" description="Disordered" evidence="1">
    <location>
        <begin position="232"/>
        <end position="278"/>
    </location>
</feature>
<dbReference type="Proteomes" id="UP000078561">
    <property type="component" value="Unassembled WGS sequence"/>
</dbReference>
<dbReference type="PANTHER" id="PTHR23172">
    <property type="entry name" value="AUXILIN/CYCLIN G-ASSOCIATED KINASE-RELATED"/>
    <property type="match status" value="1"/>
</dbReference>
<evidence type="ECO:0000256" key="1">
    <source>
        <dbReference type="SAM" id="MobiDB-lite"/>
    </source>
</evidence>
<dbReference type="OrthoDB" id="1717591at2759"/>
<dbReference type="SUPFAM" id="SSF46934">
    <property type="entry name" value="UBA-like"/>
    <property type="match status" value="1"/>
</dbReference>
<keyword evidence="4" id="KW-1185">Reference proteome</keyword>
<dbReference type="InterPro" id="IPR019734">
    <property type="entry name" value="TPR_rpt"/>
</dbReference>
<dbReference type="EMBL" id="LT553674">
    <property type="protein sequence ID" value="SAM02081.1"/>
    <property type="molecule type" value="Genomic_DNA"/>
</dbReference>
<evidence type="ECO:0000313" key="4">
    <source>
        <dbReference type="Proteomes" id="UP000078561"/>
    </source>
</evidence>